<dbReference type="AlphaFoldDB" id="L7UB02"/>
<keyword evidence="2" id="KW-1185">Reference proteome</keyword>
<dbReference type="HOGENOM" id="CLU_2807935_0_0_7"/>
<name>L7UB02_MYXSD</name>
<dbReference type="SUPFAM" id="SSF57652">
    <property type="entry name" value="HIPIP (high potential iron protein)"/>
    <property type="match status" value="1"/>
</dbReference>
<accession>L7UB02</accession>
<protein>
    <recommendedName>
        <fullName evidence="3">HiPIP</fullName>
    </recommendedName>
</protein>
<dbReference type="KEGG" id="msd:MYSTI_04796"/>
<evidence type="ECO:0000313" key="1">
    <source>
        <dbReference type="EMBL" id="AGC46086.1"/>
    </source>
</evidence>
<dbReference type="Gene3D" id="4.10.490.10">
    <property type="entry name" value="High potential iron-sulphur protein"/>
    <property type="match status" value="1"/>
</dbReference>
<organism evidence="1 2">
    <name type="scientific">Myxococcus stipitatus (strain DSM 14675 / JCM 12634 / Mx s8)</name>
    <dbReference type="NCBI Taxonomy" id="1278073"/>
    <lineage>
        <taxon>Bacteria</taxon>
        <taxon>Pseudomonadati</taxon>
        <taxon>Myxococcota</taxon>
        <taxon>Myxococcia</taxon>
        <taxon>Myxococcales</taxon>
        <taxon>Cystobacterineae</taxon>
        <taxon>Myxococcaceae</taxon>
        <taxon>Myxococcus</taxon>
    </lineage>
</organism>
<reference evidence="1 2" key="1">
    <citation type="journal article" date="2013" name="Genome Announc.">
        <title>Complete genome sequence of Myxococcus stipitatus strain DSM 14675, a fruiting myxobacterium.</title>
        <authorList>
            <person name="Huntley S."/>
            <person name="Kneip S."/>
            <person name="Treuner-Lange A."/>
            <person name="Sogaard-Andersen L."/>
        </authorList>
    </citation>
    <scope>NUCLEOTIDE SEQUENCE [LARGE SCALE GENOMIC DNA]</scope>
    <source>
        <strain evidence="2">DSM 14675 / JCM 12634 / Mx s8</strain>
    </source>
</reference>
<dbReference type="EMBL" id="CP004025">
    <property type="protein sequence ID" value="AGC46086.1"/>
    <property type="molecule type" value="Genomic_DNA"/>
</dbReference>
<dbReference type="Proteomes" id="UP000011131">
    <property type="component" value="Chromosome"/>
</dbReference>
<sequence length="67" mass="7364">MEKIKAPVRVNYRPVSEDPARKCSDCFFFDQPHERDDGNCFGHQVSSTGVCDAFSAPAGLMPDNASN</sequence>
<dbReference type="GO" id="GO:0009055">
    <property type="term" value="F:electron transfer activity"/>
    <property type="evidence" value="ECO:0007669"/>
    <property type="project" value="InterPro"/>
</dbReference>
<dbReference type="InterPro" id="IPR036369">
    <property type="entry name" value="HIPIP_sf"/>
</dbReference>
<dbReference type="RefSeq" id="WP_015350342.1">
    <property type="nucleotide sequence ID" value="NC_020126.1"/>
</dbReference>
<dbReference type="STRING" id="1278073.MYSTI_04796"/>
<evidence type="ECO:0000313" key="2">
    <source>
        <dbReference type="Proteomes" id="UP000011131"/>
    </source>
</evidence>
<gene>
    <name evidence="1" type="ordered locus">MYSTI_04796</name>
</gene>
<proteinExistence type="predicted"/>
<dbReference type="GO" id="GO:0019646">
    <property type="term" value="P:aerobic electron transport chain"/>
    <property type="evidence" value="ECO:0007669"/>
    <property type="project" value="InterPro"/>
</dbReference>
<evidence type="ECO:0008006" key="3">
    <source>
        <dbReference type="Google" id="ProtNLM"/>
    </source>
</evidence>